<feature type="compositionally biased region" description="Basic and acidic residues" evidence="1">
    <location>
        <begin position="85"/>
        <end position="95"/>
    </location>
</feature>
<reference evidence="3 4" key="1">
    <citation type="journal article" date="2017" name="PLoS Biol.">
        <title>The sea cucumber genome provides insights into morphological evolution and visceral regeneration.</title>
        <authorList>
            <person name="Zhang X."/>
            <person name="Sun L."/>
            <person name="Yuan J."/>
            <person name="Sun Y."/>
            <person name="Gao Y."/>
            <person name="Zhang L."/>
            <person name="Li S."/>
            <person name="Dai H."/>
            <person name="Hamel J.F."/>
            <person name="Liu C."/>
            <person name="Yu Y."/>
            <person name="Liu S."/>
            <person name="Lin W."/>
            <person name="Guo K."/>
            <person name="Jin S."/>
            <person name="Xu P."/>
            <person name="Storey K.B."/>
            <person name="Huan P."/>
            <person name="Zhang T."/>
            <person name="Zhou Y."/>
            <person name="Zhang J."/>
            <person name="Lin C."/>
            <person name="Li X."/>
            <person name="Xing L."/>
            <person name="Huo D."/>
            <person name="Sun M."/>
            <person name="Wang L."/>
            <person name="Mercier A."/>
            <person name="Li F."/>
            <person name="Yang H."/>
            <person name="Xiang J."/>
        </authorList>
    </citation>
    <scope>NUCLEOTIDE SEQUENCE [LARGE SCALE GENOMIC DNA]</scope>
    <source>
        <strain evidence="3">Shaxun</strain>
        <tissue evidence="3">Muscle</tissue>
    </source>
</reference>
<dbReference type="OrthoDB" id="5985756at2759"/>
<evidence type="ECO:0000313" key="4">
    <source>
        <dbReference type="Proteomes" id="UP000230750"/>
    </source>
</evidence>
<dbReference type="PROSITE" id="PS50017">
    <property type="entry name" value="DEATH_DOMAIN"/>
    <property type="match status" value="1"/>
</dbReference>
<gene>
    <name evidence="3" type="ORF">BSL78_22728</name>
</gene>
<dbReference type="SUPFAM" id="SSF47986">
    <property type="entry name" value="DEATH domain"/>
    <property type="match status" value="1"/>
</dbReference>
<feature type="region of interest" description="Disordered" evidence="1">
    <location>
        <begin position="38"/>
        <end position="95"/>
    </location>
</feature>
<feature type="region of interest" description="Disordered" evidence="1">
    <location>
        <begin position="309"/>
        <end position="349"/>
    </location>
</feature>
<evidence type="ECO:0000313" key="3">
    <source>
        <dbReference type="EMBL" id="PIK40445.1"/>
    </source>
</evidence>
<dbReference type="CDD" id="cd01670">
    <property type="entry name" value="Death"/>
    <property type="match status" value="1"/>
</dbReference>
<sequence>MLLAANYALIMIQVKYSQRHFKLRFSCKQELAKKPSLAYQSRKLTEGSDKPFSDKGRKISEETLPGTSGSAGKSGCGKKSSGKTKTSDTDKENKPKVPCSKLATLFKNVKKSYPLTRVMIYNVEVQSSQRKDTEKWLPGTFRVMDSSGWGYLVVYGKAKGKIFKKGQTIEISNVKAINKEELWCDAGSVKSSSEPVQMLDCVVNKMKQEEKFATLSEIRKRELIKKAKVIIWKVGELQKRYISGEPYDFRELKVKASRSAKDVETLEAYNLPARFRFKEKQEVKVASVKYHKRKKKFQTSGDCLVETTAHKEATKSKPTSGSAGDSVRSKTPAGKPKTSAPKEATKSKPRCSKISTLFKNVDNTYEMIRVRICDVEEGMSMQKDNNTQLPGVFRVYDNKDWGYLKVFGRPKKKIFQPGNSVEVFKVKADIKRELICDSQDVRMSSKSVKSSISIEKMEKEEELPTLRMIRKGDGFKKTKLKIDKVGKKKKKDRFDEFTEVIDLKVRNDGRQTKTETLESAATFDYKRGQEVKVRVKYNRDEEKFQTSNHCLPKTSAPKEATKSKPTSGSVGGSVRSKTPAGKTKITDQDSAVKKKPCLQDESVDEKDLQVIAPKIANDRKTVVRNLGLENNKIAIIEADCDKEGQGGIQEKAFQLLLKWRNCNGQHATKRILSEALRVSDFRTSRKN</sequence>
<accession>A0A2G8JXN1</accession>
<dbReference type="GO" id="GO:0007165">
    <property type="term" value="P:signal transduction"/>
    <property type="evidence" value="ECO:0007669"/>
    <property type="project" value="InterPro"/>
</dbReference>
<evidence type="ECO:0000259" key="2">
    <source>
        <dbReference type="PROSITE" id="PS50017"/>
    </source>
</evidence>
<organism evidence="3 4">
    <name type="scientific">Stichopus japonicus</name>
    <name type="common">Sea cucumber</name>
    <dbReference type="NCBI Taxonomy" id="307972"/>
    <lineage>
        <taxon>Eukaryota</taxon>
        <taxon>Metazoa</taxon>
        <taxon>Echinodermata</taxon>
        <taxon>Eleutherozoa</taxon>
        <taxon>Echinozoa</taxon>
        <taxon>Holothuroidea</taxon>
        <taxon>Aspidochirotacea</taxon>
        <taxon>Aspidochirotida</taxon>
        <taxon>Stichopodidae</taxon>
        <taxon>Apostichopus</taxon>
    </lineage>
</organism>
<dbReference type="EMBL" id="MRZV01001124">
    <property type="protein sequence ID" value="PIK40445.1"/>
    <property type="molecule type" value="Genomic_DNA"/>
</dbReference>
<feature type="compositionally biased region" description="Low complexity" evidence="1">
    <location>
        <begin position="66"/>
        <end position="79"/>
    </location>
</feature>
<comment type="caution">
    <text evidence="3">The sequence shown here is derived from an EMBL/GenBank/DDBJ whole genome shotgun (WGS) entry which is preliminary data.</text>
</comment>
<dbReference type="Proteomes" id="UP000230750">
    <property type="component" value="Unassembled WGS sequence"/>
</dbReference>
<evidence type="ECO:0000256" key="1">
    <source>
        <dbReference type="SAM" id="MobiDB-lite"/>
    </source>
</evidence>
<name>A0A2G8JXN1_STIJA</name>
<dbReference type="InterPro" id="IPR011029">
    <property type="entry name" value="DEATH-like_dom_sf"/>
</dbReference>
<feature type="domain" description="Death" evidence="2">
    <location>
        <begin position="604"/>
        <end position="677"/>
    </location>
</feature>
<protein>
    <recommendedName>
        <fullName evidence="2">Death domain-containing protein</fullName>
    </recommendedName>
</protein>
<feature type="region of interest" description="Disordered" evidence="1">
    <location>
        <begin position="544"/>
        <end position="598"/>
    </location>
</feature>
<dbReference type="InterPro" id="IPR000488">
    <property type="entry name" value="Death_dom"/>
</dbReference>
<proteinExistence type="predicted"/>
<feature type="compositionally biased region" description="Basic and acidic residues" evidence="1">
    <location>
        <begin position="43"/>
        <end position="61"/>
    </location>
</feature>
<dbReference type="Gene3D" id="1.10.533.10">
    <property type="entry name" value="Death Domain, Fas"/>
    <property type="match status" value="1"/>
</dbReference>
<keyword evidence="4" id="KW-1185">Reference proteome</keyword>
<dbReference type="AlphaFoldDB" id="A0A2G8JXN1"/>